<feature type="compositionally biased region" description="Low complexity" evidence="1">
    <location>
        <begin position="1191"/>
        <end position="1200"/>
    </location>
</feature>
<feature type="compositionally biased region" description="Low complexity" evidence="1">
    <location>
        <begin position="1545"/>
        <end position="1560"/>
    </location>
</feature>
<feature type="region of interest" description="Disordered" evidence="1">
    <location>
        <begin position="542"/>
        <end position="562"/>
    </location>
</feature>
<protein>
    <submittedName>
        <fullName evidence="3">Uncharacterized protein</fullName>
    </submittedName>
</protein>
<feature type="region of interest" description="Disordered" evidence="1">
    <location>
        <begin position="391"/>
        <end position="446"/>
    </location>
</feature>
<feature type="transmembrane region" description="Helical" evidence="2">
    <location>
        <begin position="645"/>
        <end position="669"/>
    </location>
</feature>
<feature type="region of interest" description="Disordered" evidence="1">
    <location>
        <begin position="999"/>
        <end position="1075"/>
    </location>
</feature>
<feature type="compositionally biased region" description="Low complexity" evidence="1">
    <location>
        <begin position="332"/>
        <end position="349"/>
    </location>
</feature>
<evidence type="ECO:0000256" key="1">
    <source>
        <dbReference type="SAM" id="MobiDB-lite"/>
    </source>
</evidence>
<reference evidence="3 4" key="1">
    <citation type="submission" date="2013-07" db="EMBL/GenBank/DDBJ databases">
        <title>The Genome Sequence of Cryptococcus heveanensis BCC8398.</title>
        <authorList>
            <consortium name="The Broad Institute Genome Sequencing Platform"/>
            <person name="Cuomo C."/>
            <person name="Litvintseva A."/>
            <person name="Chen Y."/>
            <person name="Heitman J."/>
            <person name="Sun S."/>
            <person name="Springer D."/>
            <person name="Dromer F."/>
            <person name="Young S.K."/>
            <person name="Zeng Q."/>
            <person name="Gargeya S."/>
            <person name="Fitzgerald M."/>
            <person name="Abouelleil A."/>
            <person name="Alvarado L."/>
            <person name="Berlin A.M."/>
            <person name="Chapman S.B."/>
            <person name="Dewar J."/>
            <person name="Goldberg J."/>
            <person name="Griggs A."/>
            <person name="Gujja S."/>
            <person name="Hansen M."/>
            <person name="Howarth C."/>
            <person name="Imamovic A."/>
            <person name="Larimer J."/>
            <person name="McCowan C."/>
            <person name="Murphy C."/>
            <person name="Pearson M."/>
            <person name="Priest M."/>
            <person name="Roberts A."/>
            <person name="Saif S."/>
            <person name="Shea T."/>
            <person name="Sykes S."/>
            <person name="Wortman J."/>
            <person name="Nusbaum C."/>
            <person name="Birren B."/>
        </authorList>
    </citation>
    <scope>NUCLEOTIDE SEQUENCE [LARGE SCALE GENOMIC DNA]</scope>
    <source>
        <strain evidence="3 4">BCC8398</strain>
    </source>
</reference>
<feature type="compositionally biased region" description="Low complexity" evidence="1">
    <location>
        <begin position="1399"/>
        <end position="1419"/>
    </location>
</feature>
<feature type="compositionally biased region" description="Basic and acidic residues" evidence="1">
    <location>
        <begin position="552"/>
        <end position="562"/>
    </location>
</feature>
<feature type="region of interest" description="Disordered" evidence="1">
    <location>
        <begin position="1492"/>
        <end position="1560"/>
    </location>
</feature>
<keyword evidence="2" id="KW-1133">Transmembrane helix</keyword>
<keyword evidence="2" id="KW-0472">Membrane</keyword>
<evidence type="ECO:0000313" key="4">
    <source>
        <dbReference type="Proteomes" id="UP000092666"/>
    </source>
</evidence>
<evidence type="ECO:0000313" key="3">
    <source>
        <dbReference type="EMBL" id="OCF34032.1"/>
    </source>
</evidence>
<dbReference type="EMBL" id="KI669502">
    <property type="protein sequence ID" value="OCF34032.1"/>
    <property type="molecule type" value="Genomic_DNA"/>
</dbReference>
<keyword evidence="4" id="KW-1185">Reference proteome</keyword>
<feature type="transmembrane region" description="Helical" evidence="2">
    <location>
        <begin position="675"/>
        <end position="695"/>
    </location>
</feature>
<feature type="transmembrane region" description="Helical" evidence="2">
    <location>
        <begin position="213"/>
        <end position="235"/>
    </location>
</feature>
<feature type="transmembrane region" description="Helical" evidence="2">
    <location>
        <begin position="95"/>
        <end position="117"/>
    </location>
</feature>
<feature type="compositionally biased region" description="Polar residues" evidence="1">
    <location>
        <begin position="391"/>
        <end position="405"/>
    </location>
</feature>
<feature type="compositionally biased region" description="Basic residues" evidence="1">
    <location>
        <begin position="1057"/>
        <end position="1067"/>
    </location>
</feature>
<proteinExistence type="predicted"/>
<keyword evidence="2" id="KW-0812">Transmembrane</keyword>
<feature type="compositionally biased region" description="Low complexity" evidence="1">
    <location>
        <begin position="421"/>
        <end position="432"/>
    </location>
</feature>
<feature type="compositionally biased region" description="Polar residues" evidence="1">
    <location>
        <begin position="1173"/>
        <end position="1183"/>
    </location>
</feature>
<feature type="transmembrane region" description="Helical" evidence="2">
    <location>
        <begin position="189"/>
        <end position="207"/>
    </location>
</feature>
<feature type="region of interest" description="Disordered" evidence="1">
    <location>
        <begin position="1159"/>
        <end position="1215"/>
    </location>
</feature>
<reference evidence="4" key="2">
    <citation type="submission" date="2013-12" db="EMBL/GenBank/DDBJ databases">
        <title>Evolution of pathogenesis and genome organization in the Tremellales.</title>
        <authorList>
            <person name="Cuomo C."/>
            <person name="Litvintseva A."/>
            <person name="Heitman J."/>
            <person name="Chen Y."/>
            <person name="Sun S."/>
            <person name="Springer D."/>
            <person name="Dromer F."/>
            <person name="Young S."/>
            <person name="Zeng Q."/>
            <person name="Chapman S."/>
            <person name="Gujja S."/>
            <person name="Saif S."/>
            <person name="Birren B."/>
        </authorList>
    </citation>
    <scope>NUCLEOTIDE SEQUENCE [LARGE SCALE GENOMIC DNA]</scope>
    <source>
        <strain evidence="4">BCC8398</strain>
    </source>
</reference>
<sequence>MLPSIVSTILPIPSLILLLTLTLYHLTPLLTLLPNLTPSLHKLSTIIPHPRKARNLPREFFNLPPRPNSPSYNDASSATKFDNSIRGRMGVRGGLMLILVAEALVSLGCGWAGYPALSSSEIQNAASSSWGLISASVSILPTTIAWLSIFTISARPAMFDRHASHTTSKLRTQLLRGGGITHRTLFPRILPLSVFCPLLAIVPSAILTSSNSLVILAYTSLCLAVIVGSAGIGMWRMVHTPREGQIRLRGESRMSLYEKEGLRGLSPETDSFRVSGDMREEEALERMREGTSWVSSPSRPPTPVSSFAYSPDQSEANTSGTTNTDSFKTPKSKPSNSPFAASASFAAHHSGTESKHGPSANVTSIYGSATTLVSPDHSQGEAAEGVMNDQSWLSEPTNTPSSISAWSFPPTPEPAITRARSPSPSTLPLSPTEDGRDPNLPRPGQKRINQIKASDTTTYTHTSSGTPGGSVLADYSPDPFRPMPRAFESLTSYPISPSGLESKISLATRSAALRSGETLACVPVQKVNYRGSSTWTLQTYHSPSHGQTGTNAHDKDPFKTPDLRATRARKALSTDRRAPPPPPMPVDMPLPPTPTLARSSTLFDLNGDSAKGSMELLMGGPEKDWVEVEWEEDALEDWGRGGRGVGVLAVVGTFVCFALSLPLLLSASITSMGATLYLISLLLPSPILALTSYLLRYRPVLTTSFGRSKKGSTTHRSLALRSESQLSLPLSISPKLTPPAPKRASTLNFSSPTLTKMIEPKPSLTTFLGSTKSPERRHTVYGGLTIKDMEAEEAMRKTLARRSGDVWISSGHAIEGGGLLSRATEMLKPVPAMRVLDNQPRVRETGALRALRGGIVSMLANRTSRLFESEIRGVQEQYDMGQFEDAEAVTASPARSGIAISIIAPSPDKRVSRARSQSISSIGDGEVSWQTESAHITVAKRGRMSNGPTFIFGKGGHDDGQIHGVEGYDLDWMTAGVLPNLVPGIKIGSDVRVGPIPTASAAPSSSYPPQTHASGGRPITSTTDHGATQDAEEGESSYVTMPSFHAASLKEQSTPHTSRHKGKHMHTRSYSSSIDLSRSPEYYTAETATSASRELRQRNFGSIGLSRSDTAETRNTVQHKPSFGLPKIDNDDFEGDMRKSFDDLHRPDYRALMEKDNQPFAQSGGIDLPPIPSSLTHRPSLSRVSERTEEPTLSLSTSSAHHSRSHNQEEHKDGENSAILSQTALEDMHLALALSTSPASSRAKSSDHSADVSFAPSVSLNEEVLEEMERMMAMDTPTRAEFVISPPPSAVGGGSDGRASRASERSLSISSVSTSVTGYTVTTTTTSHSHEDSPAPPVPALPREYRQPAYPVPIYSHPHPPPLTQAIFPQPSRNQLPPHMPANVQGPHPPMQSFLPMRSTETLHSTSSSTASAGPTPKSIKLRRSRGELKLVAMLNERNELRAQAQSHPPIQSQAKTLGKKKTERPTDLATKRGLRPLSLVADKQANRSSIAGAAVTQSKGGKAGGNKRISILEDDEAVGPNGMVRARRSNGPGSNKENTKRGSKTSTGSGVVGVRGLRA</sequence>
<feature type="region of interest" description="Disordered" evidence="1">
    <location>
        <begin position="454"/>
        <end position="473"/>
    </location>
</feature>
<feature type="compositionally biased region" description="Polar residues" evidence="1">
    <location>
        <begin position="1105"/>
        <end position="1119"/>
    </location>
</feature>
<feature type="region of interest" description="Disordered" evidence="1">
    <location>
        <begin position="731"/>
        <end position="754"/>
    </location>
</feature>
<feature type="region of interest" description="Disordered" evidence="1">
    <location>
        <begin position="568"/>
        <end position="587"/>
    </location>
</feature>
<feature type="region of interest" description="Disordered" evidence="1">
    <location>
        <begin position="1369"/>
        <end position="1425"/>
    </location>
</feature>
<accession>A0A1B9GSH9</accession>
<feature type="compositionally biased region" description="Polar residues" evidence="1">
    <location>
        <begin position="1444"/>
        <end position="1456"/>
    </location>
</feature>
<name>A0A1B9GSH9_9TREE</name>
<feature type="region of interest" description="Disordered" evidence="1">
    <location>
        <begin position="1285"/>
        <end position="1309"/>
    </location>
</feature>
<feature type="compositionally biased region" description="Low complexity" evidence="1">
    <location>
        <begin position="456"/>
        <end position="465"/>
    </location>
</feature>
<feature type="region of interest" description="Disordered" evidence="1">
    <location>
        <begin position="267"/>
        <end position="362"/>
    </location>
</feature>
<dbReference type="Proteomes" id="UP000092666">
    <property type="component" value="Unassembled WGS sequence"/>
</dbReference>
<feature type="compositionally biased region" description="Basic and acidic residues" evidence="1">
    <location>
        <begin position="1206"/>
        <end position="1215"/>
    </location>
</feature>
<feature type="compositionally biased region" description="Polar residues" evidence="1">
    <location>
        <begin position="307"/>
        <end position="329"/>
    </location>
</feature>
<dbReference type="OrthoDB" id="2529242at2759"/>
<feature type="transmembrane region" description="Helical" evidence="2">
    <location>
        <begin position="12"/>
        <end position="33"/>
    </location>
</feature>
<evidence type="ECO:0000256" key="2">
    <source>
        <dbReference type="SAM" id="Phobius"/>
    </source>
</evidence>
<feature type="compositionally biased region" description="Polar residues" evidence="1">
    <location>
        <begin position="542"/>
        <end position="551"/>
    </location>
</feature>
<gene>
    <name evidence="3" type="ORF">I316_04378</name>
</gene>
<organism evidence="3 4">
    <name type="scientific">Kwoniella heveanensis BCC8398</name>
    <dbReference type="NCBI Taxonomy" id="1296120"/>
    <lineage>
        <taxon>Eukaryota</taxon>
        <taxon>Fungi</taxon>
        <taxon>Dikarya</taxon>
        <taxon>Basidiomycota</taxon>
        <taxon>Agaricomycotina</taxon>
        <taxon>Tremellomycetes</taxon>
        <taxon>Tremellales</taxon>
        <taxon>Cryptococcaceae</taxon>
        <taxon>Kwoniella</taxon>
    </lineage>
</organism>
<feature type="region of interest" description="Disordered" evidence="1">
    <location>
        <begin position="1101"/>
        <end position="1134"/>
    </location>
</feature>
<feature type="compositionally biased region" description="Polar residues" evidence="1">
    <location>
        <begin position="745"/>
        <end position="754"/>
    </location>
</feature>
<feature type="transmembrane region" description="Helical" evidence="2">
    <location>
        <begin position="129"/>
        <end position="152"/>
    </location>
</feature>
<feature type="compositionally biased region" description="Low complexity" evidence="1">
    <location>
        <begin position="999"/>
        <end position="1009"/>
    </location>
</feature>
<feature type="region of interest" description="Disordered" evidence="1">
    <location>
        <begin position="1443"/>
        <end position="1467"/>
    </location>
</feature>